<dbReference type="InterPro" id="IPR011009">
    <property type="entry name" value="Kinase-like_dom_sf"/>
</dbReference>
<keyword evidence="3" id="KW-1185">Reference proteome</keyword>
<proteinExistence type="predicted"/>
<evidence type="ECO:0008006" key="4">
    <source>
        <dbReference type="Google" id="ProtNLM"/>
    </source>
</evidence>
<protein>
    <recommendedName>
        <fullName evidence="4">Protein kinase domain-containing protein</fullName>
    </recommendedName>
</protein>
<feature type="compositionally biased region" description="Basic and acidic residues" evidence="1">
    <location>
        <begin position="90"/>
        <end position="99"/>
    </location>
</feature>
<evidence type="ECO:0000256" key="1">
    <source>
        <dbReference type="SAM" id="MobiDB-lite"/>
    </source>
</evidence>
<feature type="region of interest" description="Disordered" evidence="1">
    <location>
        <begin position="90"/>
        <end position="139"/>
    </location>
</feature>
<dbReference type="SUPFAM" id="SSF56112">
    <property type="entry name" value="Protein kinase-like (PK-like)"/>
    <property type="match status" value="1"/>
</dbReference>
<dbReference type="InterPro" id="IPR052396">
    <property type="entry name" value="Meiotic_Drive_Suppr_Kinase"/>
</dbReference>
<comment type="caution">
    <text evidence="2">The sequence shown here is derived from an EMBL/GenBank/DDBJ whole genome shotgun (WGS) entry which is preliminary data.</text>
</comment>
<organism evidence="2 3">
    <name type="scientific">Diplogelasinospora grovesii</name>
    <dbReference type="NCBI Taxonomy" id="303347"/>
    <lineage>
        <taxon>Eukaryota</taxon>
        <taxon>Fungi</taxon>
        <taxon>Dikarya</taxon>
        <taxon>Ascomycota</taxon>
        <taxon>Pezizomycotina</taxon>
        <taxon>Sordariomycetes</taxon>
        <taxon>Sordariomycetidae</taxon>
        <taxon>Sordariales</taxon>
        <taxon>Diplogelasinosporaceae</taxon>
        <taxon>Diplogelasinospora</taxon>
    </lineage>
</organism>
<evidence type="ECO:0000313" key="2">
    <source>
        <dbReference type="EMBL" id="KAK3943777.1"/>
    </source>
</evidence>
<gene>
    <name evidence="2" type="ORF">QBC46DRAFT_338119</name>
</gene>
<accession>A0AAN6NDI3</accession>
<dbReference type="Proteomes" id="UP001303473">
    <property type="component" value="Unassembled WGS sequence"/>
</dbReference>
<dbReference type="PANTHER" id="PTHR37171">
    <property type="entry name" value="SERINE/THREONINE-PROTEIN KINASE YRZF-RELATED"/>
    <property type="match status" value="1"/>
</dbReference>
<name>A0AAN6NDI3_9PEZI</name>
<reference evidence="3" key="1">
    <citation type="journal article" date="2023" name="Mol. Phylogenet. Evol.">
        <title>Genome-scale phylogeny and comparative genomics of the fungal order Sordariales.</title>
        <authorList>
            <person name="Hensen N."/>
            <person name="Bonometti L."/>
            <person name="Westerberg I."/>
            <person name="Brannstrom I.O."/>
            <person name="Guillou S."/>
            <person name="Cros-Aarteil S."/>
            <person name="Calhoun S."/>
            <person name="Haridas S."/>
            <person name="Kuo A."/>
            <person name="Mondo S."/>
            <person name="Pangilinan J."/>
            <person name="Riley R."/>
            <person name="LaButti K."/>
            <person name="Andreopoulos B."/>
            <person name="Lipzen A."/>
            <person name="Chen C."/>
            <person name="Yan M."/>
            <person name="Daum C."/>
            <person name="Ng V."/>
            <person name="Clum A."/>
            <person name="Steindorff A."/>
            <person name="Ohm R.A."/>
            <person name="Martin F."/>
            <person name="Silar P."/>
            <person name="Natvig D.O."/>
            <person name="Lalanne C."/>
            <person name="Gautier V."/>
            <person name="Ament-Velasquez S.L."/>
            <person name="Kruys A."/>
            <person name="Hutchinson M.I."/>
            <person name="Powell A.J."/>
            <person name="Barry K."/>
            <person name="Miller A.N."/>
            <person name="Grigoriev I.V."/>
            <person name="Debuchy R."/>
            <person name="Gladieux P."/>
            <person name="Hiltunen Thoren M."/>
            <person name="Johannesson H."/>
        </authorList>
    </citation>
    <scope>NUCLEOTIDE SEQUENCE [LARGE SCALE GENOMIC DNA]</scope>
    <source>
        <strain evidence="3">CBS 340.73</strain>
    </source>
</reference>
<dbReference type="PANTHER" id="PTHR37171:SF1">
    <property type="entry name" value="SERINE_THREONINE-PROTEIN KINASE YRZF-RELATED"/>
    <property type="match status" value="1"/>
</dbReference>
<dbReference type="EMBL" id="MU853763">
    <property type="protein sequence ID" value="KAK3943777.1"/>
    <property type="molecule type" value="Genomic_DNA"/>
</dbReference>
<dbReference type="Gene3D" id="1.10.510.10">
    <property type="entry name" value="Transferase(Phosphotransferase) domain 1"/>
    <property type="match status" value="1"/>
</dbReference>
<sequence>MGVSSKGHGQEHGQDDRHRAINSLETWAEDYESILRSIPLSERAAPSTSSACKPGTYKGVDRSPYLLRRKKNQVLDPGCCKAILAGRGWSPEHSDDDGGRTQMPGTPTPAQTRRGGQRGLARRPHGDRGAGATSSHSGRVSNRQYCTQKCLLGLVAGGLLDEKCPNFARTLDDGIVRLGKQGARGVLFQITLLAYGYTFVSKATTARFRQELEHETNVYRRLRSLQGTCVPVFLGAADLRDVGRTYFYDFQVHITYLLFLSWGGVSLDEAGIWEAKGKVTRLVVRSVRALHIHGVAHTDVRDANALWNRQTERAVVIDFEQAVLAEAPRPALSPVVPNKRRRCVKGMRINKPQGQLSSKIGPIPFSAVQDDILAAKMILQ</sequence>
<evidence type="ECO:0000313" key="3">
    <source>
        <dbReference type="Proteomes" id="UP001303473"/>
    </source>
</evidence>
<feature type="region of interest" description="Disordered" evidence="1">
    <location>
        <begin position="42"/>
        <end position="61"/>
    </location>
</feature>
<dbReference type="AlphaFoldDB" id="A0AAN6NDI3"/>